<feature type="transmembrane region" description="Helical" evidence="1">
    <location>
        <begin position="37"/>
        <end position="57"/>
    </location>
</feature>
<keyword evidence="1" id="KW-1133">Transmembrane helix</keyword>
<keyword evidence="1" id="KW-0472">Membrane</keyword>
<proteinExistence type="predicted"/>
<gene>
    <name evidence="2" type="ORF">CC86DRAFT_369887</name>
</gene>
<sequence length="593" mass="68476">MASAARRAWLQEREQEALGLAPNPSPATLLKWLNRPYIIFAMPLALLLGATSIYNLIAPDSLRTTQENRLLEVASLMDDIYSTFANMTFIPPTAIKRGPHHINITDERCEYNAASIRLMELLPYIDQNEVMEKDNVYRTQWLFGSDFIDYREPYHRQGARGRFYSGDEWYQLDSSAVALTLWRQGTWRRQGTWILSYNTEWNSMSVFEGEDYIALFNEDKPGGYDGDYTGIGIFNHSQKKPLAARSLPQDHVDWAMCFDAPTLLRRILEAYQSLAWTPWETSDRKEGWGVNVTIIKDLLRNNGWLDTFDPDQFNVDFIRAKHASSRYGPAQAAHATLDDLEGHIDHSGHQVRGKIENEKLGIANFEARLHSYPEQEYWHHIFLIQRDTWRLEVLEAQLATAKAEIQRLCPNGECVKPGDEILWEFHSIETEYQKTQRATPLEKQCESDARGLIVWTEPTPPGVVESCITNRRRVARWLALAYNQTKAEALRHCAATGCTLLPQPTLEDRVKAVIADFEAEIVSERARGAKWYEWLPNLPEYATMARMYHEMEASAAVNRPWSVRERIEWVEGMMGKEEDRRKLERCLDEPDCL</sequence>
<dbReference type="AlphaFoldDB" id="A0A6A7A1W3"/>
<evidence type="ECO:0000313" key="3">
    <source>
        <dbReference type="Proteomes" id="UP000799424"/>
    </source>
</evidence>
<keyword evidence="1" id="KW-0812">Transmembrane</keyword>
<name>A0A6A7A1W3_9PLEO</name>
<keyword evidence="3" id="KW-1185">Reference proteome</keyword>
<dbReference type="OrthoDB" id="5327951at2759"/>
<dbReference type="Proteomes" id="UP000799424">
    <property type="component" value="Unassembled WGS sequence"/>
</dbReference>
<protein>
    <submittedName>
        <fullName evidence="2">Uncharacterized protein</fullName>
    </submittedName>
</protein>
<evidence type="ECO:0000256" key="1">
    <source>
        <dbReference type="SAM" id="Phobius"/>
    </source>
</evidence>
<organism evidence="2 3">
    <name type="scientific">Ophiobolus disseminans</name>
    <dbReference type="NCBI Taxonomy" id="1469910"/>
    <lineage>
        <taxon>Eukaryota</taxon>
        <taxon>Fungi</taxon>
        <taxon>Dikarya</taxon>
        <taxon>Ascomycota</taxon>
        <taxon>Pezizomycotina</taxon>
        <taxon>Dothideomycetes</taxon>
        <taxon>Pleosporomycetidae</taxon>
        <taxon>Pleosporales</taxon>
        <taxon>Pleosporineae</taxon>
        <taxon>Phaeosphaeriaceae</taxon>
        <taxon>Ophiobolus</taxon>
    </lineage>
</organism>
<dbReference type="EMBL" id="MU006225">
    <property type="protein sequence ID" value="KAF2826697.1"/>
    <property type="molecule type" value="Genomic_DNA"/>
</dbReference>
<evidence type="ECO:0000313" key="2">
    <source>
        <dbReference type="EMBL" id="KAF2826697.1"/>
    </source>
</evidence>
<reference evidence="2" key="1">
    <citation type="journal article" date="2020" name="Stud. Mycol.">
        <title>101 Dothideomycetes genomes: a test case for predicting lifestyles and emergence of pathogens.</title>
        <authorList>
            <person name="Haridas S."/>
            <person name="Albert R."/>
            <person name="Binder M."/>
            <person name="Bloem J."/>
            <person name="Labutti K."/>
            <person name="Salamov A."/>
            <person name="Andreopoulos B."/>
            <person name="Baker S."/>
            <person name="Barry K."/>
            <person name="Bills G."/>
            <person name="Bluhm B."/>
            <person name="Cannon C."/>
            <person name="Castanera R."/>
            <person name="Culley D."/>
            <person name="Daum C."/>
            <person name="Ezra D."/>
            <person name="Gonzalez J."/>
            <person name="Henrissat B."/>
            <person name="Kuo A."/>
            <person name="Liang C."/>
            <person name="Lipzen A."/>
            <person name="Lutzoni F."/>
            <person name="Magnuson J."/>
            <person name="Mondo S."/>
            <person name="Nolan M."/>
            <person name="Ohm R."/>
            <person name="Pangilinan J."/>
            <person name="Park H.-J."/>
            <person name="Ramirez L."/>
            <person name="Alfaro M."/>
            <person name="Sun H."/>
            <person name="Tritt A."/>
            <person name="Yoshinaga Y."/>
            <person name="Zwiers L.-H."/>
            <person name="Turgeon B."/>
            <person name="Goodwin S."/>
            <person name="Spatafora J."/>
            <person name="Crous P."/>
            <person name="Grigoriev I."/>
        </authorList>
    </citation>
    <scope>NUCLEOTIDE SEQUENCE</scope>
    <source>
        <strain evidence="2">CBS 113818</strain>
    </source>
</reference>
<accession>A0A6A7A1W3</accession>